<evidence type="ECO:0000259" key="5">
    <source>
        <dbReference type="Pfam" id="PF04542"/>
    </source>
</evidence>
<feature type="domain" description="RNA polymerase sigma factor 70 region 4 type 2" evidence="6">
    <location>
        <begin position="130"/>
        <end position="182"/>
    </location>
</feature>
<evidence type="ECO:0000313" key="7">
    <source>
        <dbReference type="EMBL" id="QOT71841.1"/>
    </source>
</evidence>
<dbReference type="PANTHER" id="PTHR43133:SF63">
    <property type="entry name" value="RNA POLYMERASE SIGMA FACTOR FECI-RELATED"/>
    <property type="match status" value="1"/>
</dbReference>
<dbReference type="PANTHER" id="PTHR43133">
    <property type="entry name" value="RNA POLYMERASE ECF-TYPE SIGMA FACTO"/>
    <property type="match status" value="1"/>
</dbReference>
<dbReference type="InterPro" id="IPR007627">
    <property type="entry name" value="RNA_pol_sigma70_r2"/>
</dbReference>
<dbReference type="NCBIfam" id="TIGR02937">
    <property type="entry name" value="sigma70-ECF"/>
    <property type="match status" value="1"/>
</dbReference>
<dbReference type="GO" id="GO:0003677">
    <property type="term" value="F:DNA binding"/>
    <property type="evidence" value="ECO:0007669"/>
    <property type="project" value="InterPro"/>
</dbReference>
<gene>
    <name evidence="7" type="ORF">H5V43_01265</name>
</gene>
<dbReference type="InterPro" id="IPR013249">
    <property type="entry name" value="RNA_pol_sigma70_r4_t2"/>
</dbReference>
<accession>A0A7M2GGL7</accession>
<keyword evidence="2" id="KW-0805">Transcription regulation</keyword>
<feature type="domain" description="RNA polymerase sigma-70 region 2" evidence="5">
    <location>
        <begin position="34"/>
        <end position="97"/>
    </location>
</feature>
<evidence type="ECO:0000256" key="1">
    <source>
        <dbReference type="ARBA" id="ARBA00010641"/>
    </source>
</evidence>
<dbReference type="Proteomes" id="UP000593663">
    <property type="component" value="Chromosome 1"/>
</dbReference>
<dbReference type="GO" id="GO:0006352">
    <property type="term" value="P:DNA-templated transcription initiation"/>
    <property type="evidence" value="ECO:0007669"/>
    <property type="project" value="InterPro"/>
</dbReference>
<keyword evidence="3" id="KW-0731">Sigma factor</keyword>
<dbReference type="InterPro" id="IPR014284">
    <property type="entry name" value="RNA_pol_sigma-70_dom"/>
</dbReference>
<dbReference type="Pfam" id="PF08281">
    <property type="entry name" value="Sigma70_r4_2"/>
    <property type="match status" value="1"/>
</dbReference>
<evidence type="ECO:0000313" key="8">
    <source>
        <dbReference type="Proteomes" id="UP000593663"/>
    </source>
</evidence>
<dbReference type="InterPro" id="IPR039425">
    <property type="entry name" value="RNA_pol_sigma-70-like"/>
</dbReference>
<dbReference type="SUPFAM" id="SSF88946">
    <property type="entry name" value="Sigma2 domain of RNA polymerase sigma factors"/>
    <property type="match status" value="1"/>
</dbReference>
<evidence type="ECO:0000256" key="4">
    <source>
        <dbReference type="ARBA" id="ARBA00023163"/>
    </source>
</evidence>
<dbReference type="EMBL" id="CP060035">
    <property type="protein sequence ID" value="QOT71841.1"/>
    <property type="molecule type" value="Genomic_DNA"/>
</dbReference>
<sequence>MVIGTYVGCEPAADVREQAETRASPGSGTDFAAFYRAERGWLFHYFRRRIGRDAAPDLVQEAFTRLLRSGAFDRVEYPRPYLARIAHNLLIERARKIMREGGTACQFDETCDAPVAPEQERHVEAMELRRAYRRALRPLSRKTRRIFLMHRLRGMTYRNIADELGISNKAVEKHIGRALARCRRVALAHRE</sequence>
<dbReference type="InterPro" id="IPR013325">
    <property type="entry name" value="RNA_pol_sigma_r2"/>
</dbReference>
<dbReference type="SUPFAM" id="SSF88659">
    <property type="entry name" value="Sigma3 and sigma4 domains of RNA polymerase sigma factors"/>
    <property type="match status" value="1"/>
</dbReference>
<evidence type="ECO:0000259" key="6">
    <source>
        <dbReference type="Pfam" id="PF08281"/>
    </source>
</evidence>
<organism evidence="7 8">
    <name type="scientific">Sphingobium fuliginis (strain ATCC 27551)</name>
    <dbReference type="NCBI Taxonomy" id="336203"/>
    <lineage>
        <taxon>Bacteria</taxon>
        <taxon>Pseudomonadati</taxon>
        <taxon>Pseudomonadota</taxon>
        <taxon>Alphaproteobacteria</taxon>
        <taxon>Sphingomonadales</taxon>
        <taxon>Sphingomonadaceae</taxon>
        <taxon>Sphingobium</taxon>
    </lineage>
</organism>
<comment type="similarity">
    <text evidence="1">Belongs to the sigma-70 factor family. ECF subfamily.</text>
</comment>
<keyword evidence="4" id="KW-0804">Transcription</keyword>
<name>A0A7M2GGL7_SPHSA</name>
<dbReference type="AlphaFoldDB" id="A0A7M2GGL7"/>
<dbReference type="InterPro" id="IPR036388">
    <property type="entry name" value="WH-like_DNA-bd_sf"/>
</dbReference>
<dbReference type="KEGG" id="sbar:H5V43_01265"/>
<dbReference type="RefSeq" id="WP_025549125.1">
    <property type="nucleotide sequence ID" value="NZ_BATN01000033.1"/>
</dbReference>
<evidence type="ECO:0000256" key="2">
    <source>
        <dbReference type="ARBA" id="ARBA00023015"/>
    </source>
</evidence>
<proteinExistence type="inferred from homology"/>
<dbReference type="Pfam" id="PF04542">
    <property type="entry name" value="Sigma70_r2"/>
    <property type="match status" value="1"/>
</dbReference>
<dbReference type="Gene3D" id="1.10.10.10">
    <property type="entry name" value="Winged helix-like DNA-binding domain superfamily/Winged helix DNA-binding domain"/>
    <property type="match status" value="1"/>
</dbReference>
<dbReference type="InterPro" id="IPR013324">
    <property type="entry name" value="RNA_pol_sigma_r3/r4-like"/>
</dbReference>
<evidence type="ECO:0000256" key="3">
    <source>
        <dbReference type="ARBA" id="ARBA00023082"/>
    </source>
</evidence>
<dbReference type="GO" id="GO:0016987">
    <property type="term" value="F:sigma factor activity"/>
    <property type="evidence" value="ECO:0007669"/>
    <property type="project" value="UniProtKB-KW"/>
</dbReference>
<reference evidence="8" key="1">
    <citation type="submission" date="2020-08" db="EMBL/GenBank/DDBJ databases">
        <title>Complete genome sequence of Sphingobium barthaii strain KK22, a high-molecular-weight polycyclic aromatic hydrocarbon-degrading soil bacterium.</title>
        <authorList>
            <person name="Mori J.F."/>
            <person name="Kanaly R.A."/>
        </authorList>
    </citation>
    <scope>NUCLEOTIDE SEQUENCE [LARGE SCALE GENOMIC DNA]</scope>
    <source>
        <strain evidence="8">KK22</strain>
    </source>
</reference>
<dbReference type="Gene3D" id="1.10.1740.10">
    <property type="match status" value="1"/>
</dbReference>
<protein>
    <submittedName>
        <fullName evidence="7">RNA polymerase sigma factor</fullName>
    </submittedName>
</protein>